<reference evidence="1" key="1">
    <citation type="submission" date="2020-11" db="EMBL/GenBank/DDBJ databases">
        <authorList>
            <person name="Davenport K.M."/>
            <person name="Bickhart D.M."/>
            <person name="Smith T.P.L."/>
            <person name="Murdoch B.M."/>
            <person name="Rosen B.D."/>
        </authorList>
    </citation>
    <scope>NUCLEOTIDE SEQUENCE [LARGE SCALE GENOMIC DNA]</scope>
    <source>
        <strain evidence="1">OAR_USU_Benz2616</strain>
    </source>
</reference>
<reference evidence="1" key="3">
    <citation type="submission" date="2025-09" db="UniProtKB">
        <authorList>
            <consortium name="Ensembl"/>
        </authorList>
    </citation>
    <scope>IDENTIFICATION</scope>
</reference>
<name>A0AC11ARJ3_SHEEP</name>
<gene>
    <name evidence="1" type="primary">SMC2</name>
</gene>
<reference evidence="1" key="2">
    <citation type="submission" date="2025-08" db="UniProtKB">
        <authorList>
            <consortium name="Ensembl"/>
        </authorList>
    </citation>
    <scope>IDENTIFICATION</scope>
</reference>
<proteinExistence type="predicted"/>
<protein>
    <submittedName>
        <fullName evidence="1">Structural maintenance of chromosomes 2</fullName>
    </submittedName>
</protein>
<dbReference type="Ensembl" id="ENSOART00020004330.2">
    <property type="protein sequence ID" value="ENSOARP00020003552.2"/>
    <property type="gene ID" value="ENSOARG00020002804.2"/>
</dbReference>
<organism evidence="1">
    <name type="scientific">Ovis aries</name>
    <name type="common">Sheep</name>
    <dbReference type="NCBI Taxonomy" id="9940"/>
    <lineage>
        <taxon>Eukaryota</taxon>
        <taxon>Metazoa</taxon>
        <taxon>Chordata</taxon>
        <taxon>Craniata</taxon>
        <taxon>Vertebrata</taxon>
        <taxon>Euteleostomi</taxon>
        <taxon>Mammalia</taxon>
        <taxon>Eutheria</taxon>
        <taxon>Laurasiatheria</taxon>
        <taxon>Artiodactyla</taxon>
        <taxon>Ruminantia</taxon>
        <taxon>Pecora</taxon>
        <taxon>Bovidae</taxon>
        <taxon>Caprinae</taxon>
        <taxon>Ovis</taxon>
    </lineage>
</organism>
<accession>A0AC11ARJ3</accession>
<evidence type="ECO:0000313" key="1">
    <source>
        <dbReference type="Ensembl" id="ENSOARP00020003552.2"/>
    </source>
</evidence>
<sequence>MHIKSVILEGFKSYAQRTEVNGFDPLFNAITGLNGSGKSNILDSICFLLGISNLSQVRASNLQDLVYKNGQAGITKALVSITFDNSDKKQSPLGFEVHDEITVTRQVVIGGRNKYLINGVNANNTRVYDLFCSVGLNVNNPHFLIMQGRITKVMNMKPPEILSMIEEAAGTRMYEYKKQNAQRTIEKKEAKLREIKTILEEEITPTIQKLKEERSSYLEYQKLLREIEHLSRLYIAYQFLLAEDTKERSAEALKEMQDKIKKLQEEVSENDKKIKALSHEIEELENRKDKEVGGILRSLEDALTEAQRVNTKSQSAFDFKKKNLASEENKRKELEKNMVEDSKTLAAKEKEVKKITDGLSALQEASNKDAEALAIAQQHFNAVSAGLSSNEDGAEATLAGQMMACKNDISKTQTEAKQAQMKLKHAQQELKTKQTEIKKMDSGYRKDQEALEAVKKLKEKLETEMKRLNYEENKEESLLERRRQLSRDISRLKETEEALLARFPNLRFAYRDPEKNWNRNCVKGLVASLISVKDTSATTALELVAGDRLYNVVVDTEVTGKKLLEKGELKRRYTIIPLNKISSRCITPETLRIAQNLVGPNNVHVALSLVEYKPELQKAMEFVFGMTFVCDNMDNAKKVAFDKRIMTRTVTLGGDVFDPHGTLSGGARSQATSILMKFQELKDVQDELRTKENELQALEEELANLKNTAEKYRHLKQQWEMKAEEVDLLQTKLQQSSYHKQQEELDTLKKIIEESEETLKNTKEIQKKAEEKYEVLENKMKNAEAEREKELKDAQKKLDCARTKADASSKKMKEKQQEVEAITLELEELKREHASYEQQLEAVKEAIISYEGQIAVMASEVAKNEELVNKAQEEVTKQKEVITAQDNIIKAKYAEVAKHKEQNNDSQLKIKELDHNISKHKREAEDAAAKVSKMLKDYDWITVEKHLFGQPNSTYDFKANNPKEAGERLQKLQEMKEKLGRNVNMRAMNVLTEAEERYNDLMKKKRIVENDKSKILATIEDLDQKKNQAINIAWQKVNKDFGSIFSTLLPGANAMLAPPEGQTVLDGLEFKVALGNTWKENLTELSGGQRSLVALSLILSMLLFKPAPIYILDEVDAALDLSHTQNIGHMLRTHFTHSQFIVVSLKEGMFNNANVLFKTKFVDGVSTVARFTQCQNGKVPKENESKSKRPK</sequence>